<feature type="transmembrane region" description="Helical" evidence="1">
    <location>
        <begin position="54"/>
        <end position="78"/>
    </location>
</feature>
<feature type="transmembrane region" description="Helical" evidence="1">
    <location>
        <begin position="122"/>
        <end position="140"/>
    </location>
</feature>
<gene>
    <name evidence="2" type="ORF">EDB92DRAFT_1842083</name>
</gene>
<keyword evidence="1" id="KW-0472">Membrane</keyword>
<name>A0AAD4LM12_9AGAM</name>
<evidence type="ECO:0000313" key="2">
    <source>
        <dbReference type="EMBL" id="KAH8996817.1"/>
    </source>
</evidence>
<organism evidence="2 3">
    <name type="scientific">Lactarius akahatsu</name>
    <dbReference type="NCBI Taxonomy" id="416441"/>
    <lineage>
        <taxon>Eukaryota</taxon>
        <taxon>Fungi</taxon>
        <taxon>Dikarya</taxon>
        <taxon>Basidiomycota</taxon>
        <taxon>Agaricomycotina</taxon>
        <taxon>Agaricomycetes</taxon>
        <taxon>Russulales</taxon>
        <taxon>Russulaceae</taxon>
        <taxon>Lactarius</taxon>
    </lineage>
</organism>
<sequence>MQVRAPPITSGSMEVANDTLIAALSISVYDYVVTLPAEYRFYRAFYRNSYRLSMNLVLFVLIRYVSILVLVLGAIGFWSTISPDSCRRFYLLPISARVIQSMVSQAILGWRTYCVSRKNSTVGIVLLSSYIIAAVFQWVASIYHRDHVTVGGTCGAATTQPTHFFSPWLFYLAAMLYDFLTLTISMGYLFKYVPSCEDVSHHQLAKVSRVDEYAVG</sequence>
<dbReference type="Proteomes" id="UP001201163">
    <property type="component" value="Unassembled WGS sequence"/>
</dbReference>
<dbReference type="AlphaFoldDB" id="A0AAD4LM12"/>
<proteinExistence type="predicted"/>
<keyword evidence="1" id="KW-0812">Transmembrane</keyword>
<evidence type="ECO:0000313" key="3">
    <source>
        <dbReference type="Proteomes" id="UP001201163"/>
    </source>
</evidence>
<comment type="caution">
    <text evidence="2">The sequence shown here is derived from an EMBL/GenBank/DDBJ whole genome shotgun (WGS) entry which is preliminary data.</text>
</comment>
<evidence type="ECO:0000256" key="1">
    <source>
        <dbReference type="SAM" id="Phobius"/>
    </source>
</evidence>
<protein>
    <submittedName>
        <fullName evidence="2">Uncharacterized protein</fullName>
    </submittedName>
</protein>
<feature type="transmembrane region" description="Helical" evidence="1">
    <location>
        <begin position="20"/>
        <end position="42"/>
    </location>
</feature>
<keyword evidence="1" id="KW-1133">Transmembrane helix</keyword>
<dbReference type="EMBL" id="JAKELL010000008">
    <property type="protein sequence ID" value="KAH8996817.1"/>
    <property type="molecule type" value="Genomic_DNA"/>
</dbReference>
<accession>A0AAD4LM12</accession>
<keyword evidence="3" id="KW-1185">Reference proteome</keyword>
<feature type="transmembrane region" description="Helical" evidence="1">
    <location>
        <begin position="168"/>
        <end position="190"/>
    </location>
</feature>
<reference evidence="2" key="1">
    <citation type="submission" date="2022-01" db="EMBL/GenBank/DDBJ databases">
        <title>Comparative genomics reveals a dynamic genome evolution in the ectomycorrhizal milk-cap (Lactarius) mushrooms.</title>
        <authorList>
            <consortium name="DOE Joint Genome Institute"/>
            <person name="Lebreton A."/>
            <person name="Tang N."/>
            <person name="Kuo A."/>
            <person name="LaButti K."/>
            <person name="Drula E."/>
            <person name="Barry K."/>
            <person name="Clum A."/>
            <person name="Lipzen A."/>
            <person name="Mousain D."/>
            <person name="Ng V."/>
            <person name="Wang R."/>
            <person name="Wang X."/>
            <person name="Dai Y."/>
            <person name="Henrissat B."/>
            <person name="Grigoriev I.V."/>
            <person name="Guerin-Laguette A."/>
            <person name="Yu F."/>
            <person name="Martin F.M."/>
        </authorList>
    </citation>
    <scope>NUCLEOTIDE SEQUENCE</scope>
    <source>
        <strain evidence="2">QP</strain>
    </source>
</reference>